<dbReference type="EMBL" id="CP054475">
    <property type="protein sequence ID" value="UXD88971.1"/>
    <property type="molecule type" value="Genomic_DNA"/>
</dbReference>
<dbReference type="Pfam" id="PF13280">
    <property type="entry name" value="WYL"/>
    <property type="match status" value="1"/>
</dbReference>
<keyword evidence="5" id="KW-1185">Reference proteome</keyword>
<dbReference type="PIRSF" id="PIRSF015558">
    <property type="entry name" value="Txn_reg_DeoR_prd"/>
    <property type="match status" value="1"/>
</dbReference>
<dbReference type="InterPro" id="IPR026881">
    <property type="entry name" value="WYL_dom"/>
</dbReference>
<dbReference type="InterPro" id="IPR059020">
    <property type="entry name" value="CapW_CTD"/>
</dbReference>
<gene>
    <name evidence="4" type="ORF">HUF19_16660</name>
</gene>
<reference evidence="5" key="1">
    <citation type="submission" date="2020-06" db="EMBL/GenBank/DDBJ databases">
        <title>Thalassolituus marinus alknpb1M-1, a hydrocarbon-degrading bacterium isolated from the deep-sea overlying water using an in-situ strategy from the South China Sea basin.</title>
        <authorList>
            <person name="Dong C."/>
            <person name="Chen Y."/>
            <person name="Shao Z."/>
        </authorList>
    </citation>
    <scope>NUCLEOTIDE SEQUENCE [LARGE SCALE GENOMIC DNA]</scope>
    <source>
        <strain evidence="5">alknpb1M-1</strain>
    </source>
</reference>
<dbReference type="InterPro" id="IPR051534">
    <property type="entry name" value="CBASS_pafABC_assoc_protein"/>
</dbReference>
<evidence type="ECO:0000259" key="3">
    <source>
        <dbReference type="Pfam" id="PF26109"/>
    </source>
</evidence>
<sequence length="298" mass="33543">MTSNAQIESLASTGQRERLWQIDFLARFRGYLSRQDLADRFDIALSNATRDLTLYRELAPGNLEYNSSNKSYCRAPGFKPLFTYDHEHTLQVLSQGQARGFDAFQQSIRIESSANLNEPDLDILATLSRAICNHQALQVTYVSASSGDQQRAIVPHALINTGLRWHVRAFCRQHQQFRDFVLTRFLAAAPLAGAEQEHEQAHNDDDWNQHITLELVPHPKAAFKRAIELDYGLQPGATLNIQVRAATAGYLLRRWGVDCSRAGGLSPVEYQLHLHNRSALEGINCLRIAPGFSMDNNT</sequence>
<dbReference type="RefSeq" id="WP_260997654.1">
    <property type="nucleotide sequence ID" value="NZ_CP054475.1"/>
</dbReference>
<dbReference type="InterPro" id="IPR016634">
    <property type="entry name" value="CapW-like"/>
</dbReference>
<dbReference type="InterPro" id="IPR059019">
    <property type="entry name" value="WHD_CapW"/>
</dbReference>
<proteinExistence type="predicted"/>
<dbReference type="PANTHER" id="PTHR34580">
    <property type="match status" value="1"/>
</dbReference>
<dbReference type="Proteomes" id="UP001065322">
    <property type="component" value="Chromosome"/>
</dbReference>
<dbReference type="PANTHER" id="PTHR34580:SF3">
    <property type="entry name" value="PROTEIN PAFB"/>
    <property type="match status" value="1"/>
</dbReference>
<dbReference type="Pfam" id="PF26109">
    <property type="entry name" value="WHD_BrxR"/>
    <property type="match status" value="1"/>
</dbReference>
<dbReference type="PROSITE" id="PS52050">
    <property type="entry name" value="WYL"/>
    <property type="match status" value="1"/>
</dbReference>
<feature type="domain" description="DNA-binding transcriptional repressor CapW C-terminal dimerisation" evidence="2">
    <location>
        <begin position="211"/>
        <end position="280"/>
    </location>
</feature>
<protein>
    <submittedName>
        <fullName evidence="4">WYL domain-containing protein</fullName>
    </submittedName>
</protein>
<organism evidence="4 5">
    <name type="scientific">Thalassolituus hydrocarboniclasticus</name>
    <dbReference type="NCBI Taxonomy" id="2742796"/>
    <lineage>
        <taxon>Bacteria</taxon>
        <taxon>Pseudomonadati</taxon>
        <taxon>Pseudomonadota</taxon>
        <taxon>Gammaproteobacteria</taxon>
        <taxon>Oceanospirillales</taxon>
        <taxon>Oceanospirillaceae</taxon>
        <taxon>Thalassolituus</taxon>
    </lineage>
</organism>
<evidence type="ECO:0000313" key="4">
    <source>
        <dbReference type="EMBL" id="UXD88971.1"/>
    </source>
</evidence>
<evidence type="ECO:0000259" key="2">
    <source>
        <dbReference type="Pfam" id="PF26107"/>
    </source>
</evidence>
<dbReference type="Pfam" id="PF26107">
    <property type="entry name" value="BrxR_CTD"/>
    <property type="match status" value="1"/>
</dbReference>
<accession>A0ABY6AD51</accession>
<evidence type="ECO:0000259" key="1">
    <source>
        <dbReference type="Pfam" id="PF13280"/>
    </source>
</evidence>
<evidence type="ECO:0000313" key="5">
    <source>
        <dbReference type="Proteomes" id="UP001065322"/>
    </source>
</evidence>
<feature type="domain" description="DNA-binding transcriptional repressor CapW winged helix-turn-helix" evidence="3">
    <location>
        <begin position="15"/>
        <end position="94"/>
    </location>
</feature>
<feature type="domain" description="WYL" evidence="1">
    <location>
        <begin position="123"/>
        <end position="188"/>
    </location>
</feature>
<name>A0ABY6AD51_9GAMM</name>